<accession>A0ABV6RCW3</accession>
<dbReference type="Proteomes" id="UP001589793">
    <property type="component" value="Unassembled WGS sequence"/>
</dbReference>
<keyword evidence="2" id="KW-1185">Reference proteome</keyword>
<sequence>MRRVGVRELVITGGSAAQVYDRLFRQEPAVTEAFVQEEAARVASVMLL</sequence>
<name>A0ABV6RCW3_9MICO</name>
<evidence type="ECO:0000313" key="2">
    <source>
        <dbReference type="Proteomes" id="UP001589793"/>
    </source>
</evidence>
<organism evidence="1 2">
    <name type="scientific">Brachybacterium hainanense</name>
    <dbReference type="NCBI Taxonomy" id="1541174"/>
    <lineage>
        <taxon>Bacteria</taxon>
        <taxon>Bacillati</taxon>
        <taxon>Actinomycetota</taxon>
        <taxon>Actinomycetes</taxon>
        <taxon>Micrococcales</taxon>
        <taxon>Dermabacteraceae</taxon>
        <taxon>Brachybacterium</taxon>
    </lineage>
</organism>
<protein>
    <submittedName>
        <fullName evidence="1">Uncharacterized protein</fullName>
    </submittedName>
</protein>
<comment type="caution">
    <text evidence="1">The sequence shown here is derived from an EMBL/GenBank/DDBJ whole genome shotgun (WGS) entry which is preliminary data.</text>
</comment>
<reference evidence="1 2" key="1">
    <citation type="submission" date="2024-09" db="EMBL/GenBank/DDBJ databases">
        <authorList>
            <person name="Sun Q."/>
            <person name="Mori K."/>
        </authorList>
    </citation>
    <scope>NUCLEOTIDE SEQUENCE [LARGE SCALE GENOMIC DNA]</scope>
    <source>
        <strain evidence="1 2">CICC 10874</strain>
    </source>
</reference>
<evidence type="ECO:0000313" key="1">
    <source>
        <dbReference type="EMBL" id="MFC0674409.1"/>
    </source>
</evidence>
<dbReference type="EMBL" id="JBHLSV010000011">
    <property type="protein sequence ID" value="MFC0674409.1"/>
    <property type="molecule type" value="Genomic_DNA"/>
</dbReference>
<gene>
    <name evidence="1" type="ORF">ACFFF6_10635</name>
</gene>
<dbReference type="RefSeq" id="WP_376980475.1">
    <property type="nucleotide sequence ID" value="NZ_JBHLSV010000011.1"/>
</dbReference>
<proteinExistence type="predicted"/>